<gene>
    <name evidence="4" type="ORF">PILCRDRAFT_8958</name>
</gene>
<protein>
    <recommendedName>
        <fullName evidence="3">HTH cro/C1-type domain-containing protein</fullName>
    </recommendedName>
</protein>
<sequence length="75" mass="7480">MAPNPSCSAVASAKEKSGLTYAQIASKIGQPEQHVIDVCTGKATPTASEYKALAGALGMTAQVPNDTTHPGAPAA</sequence>
<evidence type="ECO:0000313" key="4">
    <source>
        <dbReference type="EMBL" id="KIM81296.1"/>
    </source>
</evidence>
<name>A0A0C3FQ40_PILCF</name>
<evidence type="ECO:0000256" key="1">
    <source>
        <dbReference type="ARBA" id="ARBA00009802"/>
    </source>
</evidence>
<proteinExistence type="inferred from homology"/>
<dbReference type="GO" id="GO:0003677">
    <property type="term" value="F:DNA binding"/>
    <property type="evidence" value="ECO:0007669"/>
    <property type="project" value="InterPro"/>
</dbReference>
<organism evidence="4 5">
    <name type="scientific">Piloderma croceum (strain F 1598)</name>
    <dbReference type="NCBI Taxonomy" id="765440"/>
    <lineage>
        <taxon>Eukaryota</taxon>
        <taxon>Fungi</taxon>
        <taxon>Dikarya</taxon>
        <taxon>Basidiomycota</taxon>
        <taxon>Agaricomycotina</taxon>
        <taxon>Agaricomycetes</taxon>
        <taxon>Agaricomycetidae</taxon>
        <taxon>Atheliales</taxon>
        <taxon>Atheliaceae</taxon>
        <taxon>Piloderma</taxon>
    </lineage>
</organism>
<dbReference type="AlphaFoldDB" id="A0A0C3FQ40"/>
<evidence type="ECO:0000259" key="3">
    <source>
        <dbReference type="SMART" id="SM00530"/>
    </source>
</evidence>
<dbReference type="Proteomes" id="UP000054166">
    <property type="component" value="Unassembled WGS sequence"/>
</dbReference>
<dbReference type="Pfam" id="PF01381">
    <property type="entry name" value="HTH_3"/>
    <property type="match status" value="1"/>
</dbReference>
<accession>A0A0C3FQ40</accession>
<comment type="function">
    <text evidence="2">Transcriptional coactivator that stimulates GCN4-dependent transcriptional activity by bridging the DNA-binding region of GCN4 and TBP (SPT15), thereby recruiting TBP to GCN4-bound promoters. Involved in induction of the ribosome quality control (RQC) pathway; a pathway that degrades nascent peptide chains during problematic translation. Required to prevent stalled ribosomes from frameshifting.</text>
</comment>
<dbReference type="InterPro" id="IPR010982">
    <property type="entry name" value="Lambda_DNA-bd_dom_sf"/>
</dbReference>
<reference evidence="5" key="2">
    <citation type="submission" date="2015-01" db="EMBL/GenBank/DDBJ databases">
        <title>Evolutionary Origins and Diversification of the Mycorrhizal Mutualists.</title>
        <authorList>
            <consortium name="DOE Joint Genome Institute"/>
            <consortium name="Mycorrhizal Genomics Consortium"/>
            <person name="Kohler A."/>
            <person name="Kuo A."/>
            <person name="Nagy L.G."/>
            <person name="Floudas D."/>
            <person name="Copeland A."/>
            <person name="Barry K.W."/>
            <person name="Cichocki N."/>
            <person name="Veneault-Fourrey C."/>
            <person name="LaButti K."/>
            <person name="Lindquist E.A."/>
            <person name="Lipzen A."/>
            <person name="Lundell T."/>
            <person name="Morin E."/>
            <person name="Murat C."/>
            <person name="Riley R."/>
            <person name="Ohm R."/>
            <person name="Sun H."/>
            <person name="Tunlid A."/>
            <person name="Henrissat B."/>
            <person name="Grigoriev I.V."/>
            <person name="Hibbett D.S."/>
            <person name="Martin F."/>
        </authorList>
    </citation>
    <scope>NUCLEOTIDE SEQUENCE [LARGE SCALE GENOMIC DNA]</scope>
    <source>
        <strain evidence="5">F 1598</strain>
    </source>
</reference>
<feature type="domain" description="HTH cro/C1-type" evidence="3">
    <location>
        <begin position="9"/>
        <end position="64"/>
    </location>
</feature>
<dbReference type="HOGENOM" id="CLU_177930_0_0_1"/>
<dbReference type="Gene3D" id="1.10.260.40">
    <property type="entry name" value="lambda repressor-like DNA-binding domains"/>
    <property type="match status" value="1"/>
</dbReference>
<comment type="similarity">
    <text evidence="1">Belongs to the MBF1 family.</text>
</comment>
<evidence type="ECO:0000313" key="5">
    <source>
        <dbReference type="Proteomes" id="UP000054166"/>
    </source>
</evidence>
<evidence type="ECO:0000256" key="2">
    <source>
        <dbReference type="ARBA" id="ARBA00035107"/>
    </source>
</evidence>
<dbReference type="SUPFAM" id="SSF47413">
    <property type="entry name" value="lambda repressor-like DNA-binding domains"/>
    <property type="match status" value="1"/>
</dbReference>
<dbReference type="SMART" id="SM00530">
    <property type="entry name" value="HTH_XRE"/>
    <property type="match status" value="1"/>
</dbReference>
<dbReference type="EMBL" id="KN833000">
    <property type="protein sequence ID" value="KIM81296.1"/>
    <property type="molecule type" value="Genomic_DNA"/>
</dbReference>
<keyword evidence="5" id="KW-1185">Reference proteome</keyword>
<reference evidence="4 5" key="1">
    <citation type="submission" date="2014-04" db="EMBL/GenBank/DDBJ databases">
        <authorList>
            <consortium name="DOE Joint Genome Institute"/>
            <person name="Kuo A."/>
            <person name="Tarkka M."/>
            <person name="Buscot F."/>
            <person name="Kohler A."/>
            <person name="Nagy L.G."/>
            <person name="Floudas D."/>
            <person name="Copeland A."/>
            <person name="Barry K.W."/>
            <person name="Cichocki N."/>
            <person name="Veneault-Fourrey C."/>
            <person name="LaButti K."/>
            <person name="Lindquist E.A."/>
            <person name="Lipzen A."/>
            <person name="Lundell T."/>
            <person name="Morin E."/>
            <person name="Murat C."/>
            <person name="Sun H."/>
            <person name="Tunlid A."/>
            <person name="Henrissat B."/>
            <person name="Grigoriev I.V."/>
            <person name="Hibbett D.S."/>
            <person name="Martin F."/>
            <person name="Nordberg H.P."/>
            <person name="Cantor M.N."/>
            <person name="Hua S.X."/>
        </authorList>
    </citation>
    <scope>NUCLEOTIDE SEQUENCE [LARGE SCALE GENOMIC DNA]</scope>
    <source>
        <strain evidence="4 5">F 1598</strain>
    </source>
</reference>
<dbReference type="OrthoDB" id="3226546at2759"/>
<dbReference type="InParanoid" id="A0A0C3FQ40"/>
<dbReference type="InterPro" id="IPR001387">
    <property type="entry name" value="Cro/C1-type_HTH"/>
</dbReference>
<dbReference type="CDD" id="cd00093">
    <property type="entry name" value="HTH_XRE"/>
    <property type="match status" value="1"/>
</dbReference>